<dbReference type="PANTHER" id="PTHR31126">
    <property type="entry name" value="TYROSINE-PROTEIN PHOSPHATASE"/>
    <property type="match status" value="1"/>
</dbReference>
<accession>A0AAD9I7P6</accession>
<dbReference type="InterPro" id="IPR029021">
    <property type="entry name" value="Prot-tyrosine_phosphatase-like"/>
</dbReference>
<feature type="region of interest" description="Disordered" evidence="8">
    <location>
        <begin position="230"/>
        <end position="251"/>
    </location>
</feature>
<dbReference type="PRINTS" id="PR00080">
    <property type="entry name" value="SDRFAMILY"/>
</dbReference>
<dbReference type="EC" id="3.6.1.52" evidence="2"/>
<reference evidence="12" key="1">
    <citation type="journal article" date="2023" name="Mol. Plant Microbe Interact.">
        <title>Elucidating the Obligate Nature and Biological Capacity of an Invasive Fungal Corn Pathogen.</title>
        <authorList>
            <person name="MacCready J.S."/>
            <person name="Roggenkamp E.M."/>
            <person name="Gdanetz K."/>
            <person name="Chilvers M.I."/>
        </authorList>
    </citation>
    <scope>NUCLEOTIDE SEQUENCE</scope>
    <source>
        <strain evidence="12">PM02</strain>
    </source>
</reference>
<keyword evidence="9" id="KW-0472">Membrane</keyword>
<dbReference type="SUPFAM" id="SSF52799">
    <property type="entry name" value="(Phosphotyrosine protein) phosphatases II"/>
    <property type="match status" value="1"/>
</dbReference>
<evidence type="ECO:0000256" key="1">
    <source>
        <dbReference type="ARBA" id="ARBA00004496"/>
    </source>
</evidence>
<dbReference type="InterPro" id="IPR004861">
    <property type="entry name" value="Siw14-like"/>
</dbReference>
<dbReference type="GO" id="GO:0016791">
    <property type="term" value="F:phosphatase activity"/>
    <property type="evidence" value="ECO:0007669"/>
    <property type="project" value="TreeGrafter"/>
</dbReference>
<keyword evidence="9" id="KW-0812">Transmembrane</keyword>
<dbReference type="PROSITE" id="PS50056">
    <property type="entry name" value="TYR_PHOSPHATASE_2"/>
    <property type="match status" value="1"/>
</dbReference>
<dbReference type="Pfam" id="PF03162">
    <property type="entry name" value="Y_phosphatase2"/>
    <property type="match status" value="1"/>
</dbReference>
<dbReference type="FunFam" id="3.90.190.10:FF:000035">
    <property type="entry name" value="Tyrosine phosphatase, putative"/>
    <property type="match status" value="1"/>
</dbReference>
<dbReference type="PROSITE" id="PS00383">
    <property type="entry name" value="TYR_PHOSPHATASE_1"/>
    <property type="match status" value="1"/>
</dbReference>
<dbReference type="InterPro" id="IPR002347">
    <property type="entry name" value="SDR_fam"/>
</dbReference>
<dbReference type="Gene3D" id="3.40.50.720">
    <property type="entry name" value="NAD(P)-binding Rossmann-like Domain"/>
    <property type="match status" value="1"/>
</dbReference>
<evidence type="ECO:0000259" key="11">
    <source>
        <dbReference type="PROSITE" id="PS50056"/>
    </source>
</evidence>
<evidence type="ECO:0000256" key="7">
    <source>
        <dbReference type="ARBA" id="ARBA00047927"/>
    </source>
</evidence>
<dbReference type="CDD" id="cd05233">
    <property type="entry name" value="SDR_c"/>
    <property type="match status" value="1"/>
</dbReference>
<dbReference type="InterPro" id="IPR036291">
    <property type="entry name" value="NAD(P)-bd_dom_sf"/>
</dbReference>
<evidence type="ECO:0000256" key="2">
    <source>
        <dbReference type="ARBA" id="ARBA00012527"/>
    </source>
</evidence>
<feature type="domain" description="Tyrosine specific protein phosphatases" evidence="11">
    <location>
        <begin position="406"/>
        <end position="437"/>
    </location>
</feature>
<dbReference type="Pfam" id="PF00106">
    <property type="entry name" value="adh_short"/>
    <property type="match status" value="1"/>
</dbReference>
<evidence type="ECO:0000256" key="8">
    <source>
        <dbReference type="SAM" id="MobiDB-lite"/>
    </source>
</evidence>
<evidence type="ECO:0000256" key="5">
    <source>
        <dbReference type="ARBA" id="ARBA00044949"/>
    </source>
</evidence>
<evidence type="ECO:0000256" key="3">
    <source>
        <dbReference type="ARBA" id="ARBA00022490"/>
    </source>
</evidence>
<evidence type="ECO:0000313" key="13">
    <source>
        <dbReference type="Proteomes" id="UP001217918"/>
    </source>
</evidence>
<comment type="catalytic activity">
    <reaction evidence="6">
        <text>5-diphospho-1D-myo-inositol 1,2,3,4,6-pentakisphosphate + H2O = 1D-myo-inositol hexakisphosphate + phosphate + H(+)</text>
        <dbReference type="Rhea" id="RHEA:22384"/>
        <dbReference type="ChEBI" id="CHEBI:15377"/>
        <dbReference type="ChEBI" id="CHEBI:15378"/>
        <dbReference type="ChEBI" id="CHEBI:43474"/>
        <dbReference type="ChEBI" id="CHEBI:58130"/>
        <dbReference type="ChEBI" id="CHEBI:58628"/>
        <dbReference type="EC" id="3.6.1.52"/>
    </reaction>
    <physiologicalReaction direction="left-to-right" evidence="6">
        <dbReference type="Rhea" id="RHEA:22385"/>
    </physiologicalReaction>
</comment>
<dbReference type="AlphaFoldDB" id="A0AAD9I7P6"/>
<organism evidence="12 13">
    <name type="scientific">Phyllachora maydis</name>
    <dbReference type="NCBI Taxonomy" id="1825666"/>
    <lineage>
        <taxon>Eukaryota</taxon>
        <taxon>Fungi</taxon>
        <taxon>Dikarya</taxon>
        <taxon>Ascomycota</taxon>
        <taxon>Pezizomycotina</taxon>
        <taxon>Sordariomycetes</taxon>
        <taxon>Sordariomycetidae</taxon>
        <taxon>Phyllachorales</taxon>
        <taxon>Phyllachoraceae</taxon>
        <taxon>Phyllachora</taxon>
    </lineage>
</organism>
<gene>
    <name evidence="12" type="ORF">P8C59_006927</name>
</gene>
<dbReference type="EMBL" id="JAQQPM010000006">
    <property type="protein sequence ID" value="KAK2072581.1"/>
    <property type="molecule type" value="Genomic_DNA"/>
</dbReference>
<evidence type="ECO:0000256" key="9">
    <source>
        <dbReference type="SAM" id="Phobius"/>
    </source>
</evidence>
<comment type="similarity">
    <text evidence="5">Belongs to the protein-tyrosine phosphatase family. Atypical dual-specificity phosphatase Siw14-like subfamily.</text>
</comment>
<dbReference type="InterPro" id="IPR000387">
    <property type="entry name" value="Tyr_Pase_dom"/>
</dbReference>
<dbReference type="PROSITE" id="PS50054">
    <property type="entry name" value="TYR_PHOSPHATASE_DUAL"/>
    <property type="match status" value="1"/>
</dbReference>
<evidence type="ECO:0000313" key="12">
    <source>
        <dbReference type="EMBL" id="KAK2072581.1"/>
    </source>
</evidence>
<feature type="domain" description="Tyrosine-protein phosphatase" evidence="10">
    <location>
        <begin position="334"/>
        <end position="481"/>
    </location>
</feature>
<comment type="catalytic activity">
    <reaction evidence="7">
        <text>1,5-bis(diphospho)-1D-myo-inositol 2,3,4,6-tetrakisphosphate + H2O = 1-diphospho-1D-myo-inositol 2,3,4,5,6-pentakisphosphate + phosphate + 2 H(+)</text>
        <dbReference type="Rhea" id="RHEA:79699"/>
        <dbReference type="ChEBI" id="CHEBI:15377"/>
        <dbReference type="ChEBI" id="CHEBI:15378"/>
        <dbReference type="ChEBI" id="CHEBI:43474"/>
        <dbReference type="ChEBI" id="CHEBI:74946"/>
        <dbReference type="ChEBI" id="CHEBI:77983"/>
        <dbReference type="EC" id="3.6.1.52"/>
    </reaction>
    <physiologicalReaction direction="left-to-right" evidence="7">
        <dbReference type="Rhea" id="RHEA:79700"/>
    </physiologicalReaction>
</comment>
<sequence length="526" mass="57445">MSEAAKRRVQAIGSQLAALGPSAESETIPPIKRVAPDSNGPRVPGKVVIITGANSALGIGRAAAHQFAQNGARAVYICDYNDTHLAAHQREMTAAWPEVDVHVRKFDAADESAVKELVDDALRRYGRLDVMFANAGIVGPPVSFADVDSEGFMETMRVNALSPFLAAKYAAPAMGKTTPEKTVASGSIILTASVAGLRANAGPTPYSASKAAVISMAQTLSYQLAGSNVRGRQCGRDRSSESKVVSKRNGRTFAEEGAEKELAEYPPKRSSKVCDSTSMSTSPASLVEFATAASMESQPLPDQPQMQEITGKEAPFLAVDAAEALLPDVCRPANFGVVVPGVYRSSYPQTADYAFLQHLRLKTIVTLVQKEFPEGYKTFVSEHGIKHHVFDMKGTKKEEVPIKTMKQILRLVLDQQNHPLLIHCNHGKHRTGCVVAVVRKLSGWDLERVLEEYTTFAAPKVRDCDVAYITSFQLSALSNNVFRNPEVQIRVRAFYRATFFAFFVLLIWLVSCSRLLLPKRKKSWSD</sequence>
<name>A0AAD9I7P6_9PEZI</name>
<proteinExistence type="inferred from homology"/>
<evidence type="ECO:0000259" key="10">
    <source>
        <dbReference type="PROSITE" id="PS50054"/>
    </source>
</evidence>
<dbReference type="Gene3D" id="3.90.190.10">
    <property type="entry name" value="Protein tyrosine phosphatase superfamily"/>
    <property type="match status" value="1"/>
</dbReference>
<feature type="transmembrane region" description="Helical" evidence="9">
    <location>
        <begin position="493"/>
        <end position="517"/>
    </location>
</feature>
<evidence type="ECO:0000256" key="6">
    <source>
        <dbReference type="ARBA" id="ARBA00047342"/>
    </source>
</evidence>
<dbReference type="GO" id="GO:0052840">
    <property type="term" value="F:inositol diphosphate tetrakisphosphate diphosphatase activity"/>
    <property type="evidence" value="ECO:0007669"/>
    <property type="project" value="TreeGrafter"/>
</dbReference>
<dbReference type="SUPFAM" id="SSF51735">
    <property type="entry name" value="NAD(P)-binding Rossmann-fold domains"/>
    <property type="match status" value="1"/>
</dbReference>
<keyword evidence="4" id="KW-0378">Hydrolase</keyword>
<comment type="caution">
    <text evidence="12">The sequence shown here is derived from an EMBL/GenBank/DDBJ whole genome shotgun (WGS) entry which is preliminary data.</text>
</comment>
<protein>
    <recommendedName>
        <fullName evidence="2">diphosphoinositol-polyphosphate diphosphatase</fullName>
        <ecNumber evidence="2">3.6.1.52</ecNumber>
    </recommendedName>
</protein>
<dbReference type="InterPro" id="IPR016130">
    <property type="entry name" value="Tyr_Pase_AS"/>
</dbReference>
<keyword evidence="9" id="KW-1133">Transmembrane helix</keyword>
<comment type="subcellular location">
    <subcellularLocation>
        <location evidence="1">Cytoplasm</location>
    </subcellularLocation>
</comment>
<keyword evidence="3" id="KW-0963">Cytoplasm</keyword>
<evidence type="ECO:0000256" key="4">
    <source>
        <dbReference type="ARBA" id="ARBA00022801"/>
    </source>
</evidence>
<dbReference type="GO" id="GO:0005737">
    <property type="term" value="C:cytoplasm"/>
    <property type="evidence" value="ECO:0007669"/>
    <property type="project" value="UniProtKB-SubCell"/>
</dbReference>
<dbReference type="PANTHER" id="PTHR31126:SF48">
    <property type="entry name" value="INOSITOL PHOSPHATASE SIW14"/>
    <property type="match status" value="1"/>
</dbReference>
<dbReference type="Proteomes" id="UP001217918">
    <property type="component" value="Unassembled WGS sequence"/>
</dbReference>
<dbReference type="InterPro" id="IPR020422">
    <property type="entry name" value="TYR_PHOSPHATASE_DUAL_dom"/>
</dbReference>
<dbReference type="PRINTS" id="PR00081">
    <property type="entry name" value="GDHRDH"/>
</dbReference>
<keyword evidence="13" id="KW-1185">Reference proteome</keyword>